<reference evidence="1 2" key="1">
    <citation type="submission" date="2020-03" db="EMBL/GenBank/DDBJ databases">
        <title>Draft Genome Sequence of 2-Methylisoborneol Producing Pseudanabaena yagii Strain GIHE-NHR1 Isolated from North Han River in South Korea.</title>
        <authorList>
            <person name="Jeong J."/>
        </authorList>
    </citation>
    <scope>NUCLEOTIDE SEQUENCE [LARGE SCALE GENOMIC DNA]</scope>
    <source>
        <strain evidence="1 2">GIHE-NHR1</strain>
    </source>
</reference>
<dbReference type="InterPro" id="IPR036388">
    <property type="entry name" value="WH-like_DNA-bd_sf"/>
</dbReference>
<dbReference type="Pfam" id="PF04255">
    <property type="entry name" value="DUF433"/>
    <property type="match status" value="1"/>
</dbReference>
<name>A0ABX1LSJ9_9CYAN</name>
<dbReference type="SUPFAM" id="SSF46689">
    <property type="entry name" value="Homeodomain-like"/>
    <property type="match status" value="1"/>
</dbReference>
<comment type="caution">
    <text evidence="1">The sequence shown here is derived from an EMBL/GenBank/DDBJ whole genome shotgun (WGS) entry which is preliminary data.</text>
</comment>
<evidence type="ECO:0000313" key="2">
    <source>
        <dbReference type="Proteomes" id="UP000738376"/>
    </source>
</evidence>
<dbReference type="InterPro" id="IPR007367">
    <property type="entry name" value="DUF433"/>
</dbReference>
<dbReference type="EMBL" id="JAAVJL010000001">
    <property type="protein sequence ID" value="NMF58465.1"/>
    <property type="molecule type" value="Genomic_DNA"/>
</dbReference>
<evidence type="ECO:0000313" key="1">
    <source>
        <dbReference type="EMBL" id="NMF58465.1"/>
    </source>
</evidence>
<gene>
    <name evidence="1" type="ORF">HC246_10650</name>
</gene>
<dbReference type="RefSeq" id="WP_169363367.1">
    <property type="nucleotide sequence ID" value="NZ_JAAVJL010000001.1"/>
</dbReference>
<dbReference type="InterPro" id="IPR009057">
    <property type="entry name" value="Homeodomain-like_sf"/>
</dbReference>
<dbReference type="Proteomes" id="UP000738376">
    <property type="component" value="Unassembled WGS sequence"/>
</dbReference>
<proteinExistence type="predicted"/>
<accession>A0ABX1LSJ9</accession>
<sequence>MSIVLEREAPPFREDETGAIRIGKTRVLLELVIRAFLDGASPETIVQQYSTLSLSDTYSAITYYLRHQESIEAYLQQREQIAAKVQQRFQELQPDMSLMRSRLLARRNN</sequence>
<dbReference type="Gene3D" id="1.10.10.10">
    <property type="entry name" value="Winged helix-like DNA-binding domain superfamily/Winged helix DNA-binding domain"/>
    <property type="match status" value="1"/>
</dbReference>
<organism evidence="1 2">
    <name type="scientific">Pseudanabaena yagii GIHE-NHR1</name>
    <dbReference type="NCBI Taxonomy" id="2722753"/>
    <lineage>
        <taxon>Bacteria</taxon>
        <taxon>Bacillati</taxon>
        <taxon>Cyanobacteriota</taxon>
        <taxon>Cyanophyceae</taxon>
        <taxon>Pseudanabaenales</taxon>
        <taxon>Pseudanabaenaceae</taxon>
        <taxon>Pseudanabaena</taxon>
        <taxon>Pseudanabaena yagii</taxon>
    </lineage>
</organism>
<keyword evidence="2" id="KW-1185">Reference proteome</keyword>
<protein>
    <submittedName>
        <fullName evidence="1">DUF433 domain-containing protein</fullName>
    </submittedName>
</protein>